<keyword evidence="1" id="KW-1133">Transmembrane helix</keyword>
<accession>A0ABU7PL31</accession>
<comment type="caution">
    <text evidence="2">The sequence shown here is derived from an EMBL/GenBank/DDBJ whole genome shotgun (WGS) entry which is preliminary data.</text>
</comment>
<feature type="transmembrane region" description="Helical" evidence="1">
    <location>
        <begin position="61"/>
        <end position="80"/>
    </location>
</feature>
<name>A0ABU7PL31_9ACTN</name>
<keyword evidence="1" id="KW-0472">Membrane</keyword>
<reference evidence="2 3" key="1">
    <citation type="submission" date="2023-12" db="EMBL/GenBank/DDBJ databases">
        <title>Streptomyces sp. V4-01.</title>
        <authorList>
            <person name="Somphong A."/>
            <person name="Phongsopitanun W."/>
        </authorList>
    </citation>
    <scope>NUCLEOTIDE SEQUENCE [LARGE SCALE GENOMIC DNA]</scope>
    <source>
        <strain evidence="2 3">V4-01</strain>
    </source>
</reference>
<evidence type="ECO:0008006" key="4">
    <source>
        <dbReference type="Google" id="ProtNLM"/>
    </source>
</evidence>
<dbReference type="RefSeq" id="WP_330800236.1">
    <property type="nucleotide sequence ID" value="NZ_JAZEWV010000047.1"/>
</dbReference>
<organism evidence="2 3">
    <name type="scientific">Actinacidiphila polyblastidii</name>
    <dbReference type="NCBI Taxonomy" id="3110430"/>
    <lineage>
        <taxon>Bacteria</taxon>
        <taxon>Bacillati</taxon>
        <taxon>Actinomycetota</taxon>
        <taxon>Actinomycetes</taxon>
        <taxon>Kitasatosporales</taxon>
        <taxon>Streptomycetaceae</taxon>
        <taxon>Actinacidiphila</taxon>
    </lineage>
</organism>
<keyword evidence="1" id="KW-0812">Transmembrane</keyword>
<dbReference type="Proteomes" id="UP001344658">
    <property type="component" value="Unassembled WGS sequence"/>
</dbReference>
<proteinExistence type="predicted"/>
<keyword evidence="3" id="KW-1185">Reference proteome</keyword>
<protein>
    <recommendedName>
        <fullName evidence="4">Holin</fullName>
    </recommendedName>
</protein>
<gene>
    <name evidence="2" type="ORF">V2S66_31810</name>
</gene>
<feature type="transmembrane region" description="Helical" evidence="1">
    <location>
        <begin position="35"/>
        <end position="54"/>
    </location>
</feature>
<dbReference type="EMBL" id="JAZEWV010000047">
    <property type="protein sequence ID" value="MEE4546539.1"/>
    <property type="molecule type" value="Genomic_DNA"/>
</dbReference>
<evidence type="ECO:0000313" key="3">
    <source>
        <dbReference type="Proteomes" id="UP001344658"/>
    </source>
</evidence>
<evidence type="ECO:0000313" key="2">
    <source>
        <dbReference type="EMBL" id="MEE4546539.1"/>
    </source>
</evidence>
<sequence>MPKFFGREPALWLAVLAVAVKLATAFGLDLTDKQQAIINAAAAALAGLLVAISVHDGISAAALGLLQAGIALAVGFGLHWSPDQQATVMSFASAIVAMWTRTQVTAKVPAAPVRARSVPRTS</sequence>
<evidence type="ECO:0000256" key="1">
    <source>
        <dbReference type="SAM" id="Phobius"/>
    </source>
</evidence>